<dbReference type="SMART" id="SM00257">
    <property type="entry name" value="LysM"/>
    <property type="match status" value="3"/>
</dbReference>
<feature type="compositionally biased region" description="Acidic residues" evidence="2">
    <location>
        <begin position="451"/>
        <end position="463"/>
    </location>
</feature>
<feature type="domain" description="LysM" evidence="4">
    <location>
        <begin position="519"/>
        <end position="563"/>
    </location>
</feature>
<protein>
    <submittedName>
        <fullName evidence="5">LysM domain-containing protein</fullName>
    </submittedName>
</protein>
<gene>
    <name evidence="5" type="ORF">EV700_2962</name>
</gene>
<feature type="domain" description="LysM" evidence="4">
    <location>
        <begin position="621"/>
        <end position="665"/>
    </location>
</feature>
<dbReference type="PROSITE" id="PS51257">
    <property type="entry name" value="PROKAR_LIPOPROTEIN"/>
    <property type="match status" value="1"/>
</dbReference>
<evidence type="ECO:0000256" key="2">
    <source>
        <dbReference type="SAM" id="MobiDB-lite"/>
    </source>
</evidence>
<dbReference type="InterPro" id="IPR000189">
    <property type="entry name" value="Transglyc_AS"/>
</dbReference>
<dbReference type="PROSITE" id="PS00922">
    <property type="entry name" value="TRANSGLYCOSYLASE"/>
    <property type="match status" value="1"/>
</dbReference>
<feature type="domain" description="LysM" evidence="4">
    <location>
        <begin position="378"/>
        <end position="423"/>
    </location>
</feature>
<dbReference type="Gene3D" id="1.10.530.10">
    <property type="match status" value="1"/>
</dbReference>
<dbReference type="PROSITE" id="PS51782">
    <property type="entry name" value="LYSM"/>
    <property type="match status" value="3"/>
</dbReference>
<dbReference type="InterPro" id="IPR008258">
    <property type="entry name" value="Transglycosylase_SLT_dom_1"/>
</dbReference>
<dbReference type="Pfam" id="PF01476">
    <property type="entry name" value="LysM"/>
    <property type="match status" value="3"/>
</dbReference>
<dbReference type="OrthoDB" id="9815002at2"/>
<comment type="caution">
    <text evidence="5">The sequence shown here is derived from an EMBL/GenBank/DDBJ whole genome shotgun (WGS) entry which is preliminary data.</text>
</comment>
<dbReference type="InterPro" id="IPR036779">
    <property type="entry name" value="LysM_dom_sf"/>
</dbReference>
<comment type="similarity">
    <text evidence="1">Belongs to the transglycosylase Slt family.</text>
</comment>
<dbReference type="InterPro" id="IPR018392">
    <property type="entry name" value="LysM"/>
</dbReference>
<dbReference type="GO" id="GO:0008932">
    <property type="term" value="F:lytic endotransglycosylase activity"/>
    <property type="evidence" value="ECO:0007669"/>
    <property type="project" value="TreeGrafter"/>
</dbReference>
<dbReference type="GO" id="GO:0000270">
    <property type="term" value="P:peptidoglycan metabolic process"/>
    <property type="evidence" value="ECO:0007669"/>
    <property type="project" value="InterPro"/>
</dbReference>
<dbReference type="AlphaFoldDB" id="A0A4Q7YJW8"/>
<dbReference type="InterPro" id="IPR023346">
    <property type="entry name" value="Lysozyme-like_dom_sf"/>
</dbReference>
<dbReference type="CDD" id="cd00118">
    <property type="entry name" value="LysM"/>
    <property type="match status" value="3"/>
</dbReference>
<dbReference type="SUPFAM" id="SSF53955">
    <property type="entry name" value="Lysozyme-like"/>
    <property type="match status" value="1"/>
</dbReference>
<keyword evidence="3" id="KW-0732">Signal</keyword>
<dbReference type="Proteomes" id="UP000292423">
    <property type="component" value="Unassembled WGS sequence"/>
</dbReference>
<dbReference type="Gene3D" id="3.10.350.10">
    <property type="entry name" value="LysM domain"/>
    <property type="match status" value="3"/>
</dbReference>
<evidence type="ECO:0000256" key="1">
    <source>
        <dbReference type="ARBA" id="ARBA00007734"/>
    </source>
</evidence>
<sequence length="668" mass="74223">MHFRLHLSKYVQQVLVFAFASLILSACSTQPHKAVAGIFSSPVQTSPVVATVVSAQSGDGLSNAPAGYYDTDGSEFTQDDIDELLGVTEMEPVSLSPEELAKFGDLWARVRAGFKMDLTQNNERIAMQRNWFAKRQDYIDRMTARASHYLYHTVTEAEKRGLPTELALLPVVESSYDPFAFSPAQAAGMWQFIPGTGKIYGLKQNYWYDGRRDVMQSTRAAYEFLSTLYKKFGSWELALAAYNAGPGTVERAINKNAAAGLPTDYWSLDLPAETEAYVPRFLAVAQIVKSPANYNIAFKPIVNQPIFRTVKARSQVELDAVARIAGLTLKQLYQLNPGFLRWATDPQESHNILVPTTAPGDFDNRLAALPPAERTVVQRYKTRKGDTLAKLASRFDTSAKTLAAINGLSTKKKKLPAGRWLVVAHIKVKGHYYDRPENAVTTRVAQLMEESEDQVVSEVDETPASDAPAAKTKASDKIADAGDTQDSGKDRGGKAAKADKTDAKKALVSKDKPADSKREFHKVRPGETLYAISRKYDISPKDLARWNGMKANESLRPGKRLVINIESDDAEPETKPKARGKKDGKDNRDERVAESKPGKKDKKSERTAKRDKSEKDSIKQVRYEVRRGDTLYSISKRYKVSVSQIQTWNKGSRNIKPGQDLVLYLAKG</sequence>
<dbReference type="CDD" id="cd16894">
    <property type="entry name" value="MltD-like"/>
    <property type="match status" value="1"/>
</dbReference>
<feature type="compositionally biased region" description="Basic and acidic residues" evidence="2">
    <location>
        <begin position="572"/>
        <end position="621"/>
    </location>
</feature>
<feature type="region of interest" description="Disordered" evidence="2">
    <location>
        <begin position="451"/>
        <end position="521"/>
    </location>
</feature>
<proteinExistence type="inferred from homology"/>
<evidence type="ECO:0000256" key="3">
    <source>
        <dbReference type="SAM" id="SignalP"/>
    </source>
</evidence>
<evidence type="ECO:0000313" key="5">
    <source>
        <dbReference type="EMBL" id="RZU37093.1"/>
    </source>
</evidence>
<name>A0A4Q7YJW8_9GAMM</name>
<feature type="region of interest" description="Disordered" evidence="2">
    <location>
        <begin position="550"/>
        <end position="621"/>
    </location>
</feature>
<dbReference type="GO" id="GO:0016020">
    <property type="term" value="C:membrane"/>
    <property type="evidence" value="ECO:0007669"/>
    <property type="project" value="InterPro"/>
</dbReference>
<dbReference type="SUPFAM" id="SSF54106">
    <property type="entry name" value="LysM domain"/>
    <property type="match status" value="3"/>
</dbReference>
<feature type="chain" id="PRO_5020505818" evidence="3">
    <location>
        <begin position="27"/>
        <end position="668"/>
    </location>
</feature>
<feature type="signal peptide" evidence="3">
    <location>
        <begin position="1"/>
        <end position="26"/>
    </location>
</feature>
<keyword evidence="6" id="KW-1185">Reference proteome</keyword>
<reference evidence="5 6" key="1">
    <citation type="submission" date="2019-02" db="EMBL/GenBank/DDBJ databases">
        <title>Genomic Encyclopedia of Type Strains, Phase IV (KMG-IV): sequencing the most valuable type-strain genomes for metagenomic binning, comparative biology and taxonomic classification.</title>
        <authorList>
            <person name="Goeker M."/>
        </authorList>
    </citation>
    <scope>NUCLEOTIDE SEQUENCE [LARGE SCALE GENOMIC DNA]</scope>
    <source>
        <strain evidence="5 6">DSM 105135</strain>
    </source>
</reference>
<accession>A0A4Q7YJW8</accession>
<dbReference type="Pfam" id="PF01464">
    <property type="entry name" value="SLT"/>
    <property type="match status" value="1"/>
</dbReference>
<feature type="compositionally biased region" description="Basic and acidic residues" evidence="2">
    <location>
        <begin position="473"/>
        <end position="521"/>
    </location>
</feature>
<dbReference type="EMBL" id="SHKX01000015">
    <property type="protein sequence ID" value="RZU37093.1"/>
    <property type="molecule type" value="Genomic_DNA"/>
</dbReference>
<evidence type="ECO:0000313" key="6">
    <source>
        <dbReference type="Proteomes" id="UP000292423"/>
    </source>
</evidence>
<evidence type="ECO:0000259" key="4">
    <source>
        <dbReference type="PROSITE" id="PS51782"/>
    </source>
</evidence>
<dbReference type="PANTHER" id="PTHR33734:SF22">
    <property type="entry name" value="MEMBRANE-BOUND LYTIC MUREIN TRANSGLYCOSYLASE D"/>
    <property type="match status" value="1"/>
</dbReference>
<dbReference type="PANTHER" id="PTHR33734">
    <property type="entry name" value="LYSM DOMAIN-CONTAINING GPI-ANCHORED PROTEIN 2"/>
    <property type="match status" value="1"/>
</dbReference>
<organism evidence="5 6">
    <name type="scientific">Fluviicoccus keumensis</name>
    <dbReference type="NCBI Taxonomy" id="1435465"/>
    <lineage>
        <taxon>Bacteria</taxon>
        <taxon>Pseudomonadati</taxon>
        <taxon>Pseudomonadota</taxon>
        <taxon>Gammaproteobacteria</taxon>
        <taxon>Moraxellales</taxon>
        <taxon>Moraxellaceae</taxon>
        <taxon>Fluviicoccus</taxon>
    </lineage>
</organism>